<dbReference type="InterPro" id="IPR016785">
    <property type="entry name" value="ComGD"/>
</dbReference>
<protein>
    <submittedName>
        <fullName evidence="4">ComG operon protein 4</fullName>
    </submittedName>
</protein>
<dbReference type="Proteomes" id="UP000019249">
    <property type="component" value="Unassembled WGS sequence"/>
</dbReference>
<proteinExistence type="predicted"/>
<dbReference type="NCBIfam" id="NF040982">
    <property type="entry name" value="ComGD"/>
    <property type="match status" value="1"/>
</dbReference>
<keyword evidence="2" id="KW-0178">Competence</keyword>
<comment type="caution">
    <text evidence="4">The sequence shown here is derived from an EMBL/GenBank/DDBJ whole genome shotgun (WGS) entry which is preliminary data.</text>
</comment>
<name>A0ABP3AXV0_9LIST</name>
<dbReference type="InterPro" id="IPR012902">
    <property type="entry name" value="N_methyl_site"/>
</dbReference>
<keyword evidence="5" id="KW-1185">Reference proteome</keyword>
<evidence type="ECO:0000256" key="2">
    <source>
        <dbReference type="ARBA" id="ARBA00023287"/>
    </source>
</evidence>
<feature type="transmembrane region" description="Helical" evidence="3">
    <location>
        <begin position="12"/>
        <end position="31"/>
    </location>
</feature>
<comment type="subcellular location">
    <subcellularLocation>
        <location evidence="1">Cell surface</location>
    </subcellularLocation>
</comment>
<dbReference type="RefSeq" id="WP_036097280.1">
    <property type="nucleotide sequence ID" value="NZ_AODF01000015.1"/>
</dbReference>
<organism evidence="4 5">
    <name type="scientific">Listeria floridensis FSL S10-1187</name>
    <dbReference type="NCBI Taxonomy" id="1265817"/>
    <lineage>
        <taxon>Bacteria</taxon>
        <taxon>Bacillati</taxon>
        <taxon>Bacillota</taxon>
        <taxon>Bacilli</taxon>
        <taxon>Bacillales</taxon>
        <taxon>Listeriaceae</taxon>
        <taxon>Listeria</taxon>
    </lineage>
</organism>
<evidence type="ECO:0000313" key="4">
    <source>
        <dbReference type="EMBL" id="EUJ31768.1"/>
    </source>
</evidence>
<dbReference type="InterPro" id="IPR045584">
    <property type="entry name" value="Pilin-like"/>
</dbReference>
<sequence>MKNRRINRNGFTLIEMLIVLAIFMILISLSIKPAFQALQHIEKKQFLQVIKADIFLAQTRALVTNQPITLTFEEDRLLIQEKGDQKTQDLYPKTLKLKQKEQFSFLGKSGHINRFTTVFFKGQSRSYKLIFQIGKGRFRFEEN</sequence>
<dbReference type="Gene3D" id="3.30.700.10">
    <property type="entry name" value="Glycoprotein, Type 4 Pilin"/>
    <property type="match status" value="1"/>
</dbReference>
<dbReference type="PIRSF" id="PIRSF021292">
    <property type="entry name" value="Competence_ComGD"/>
    <property type="match status" value="1"/>
</dbReference>
<evidence type="ECO:0000256" key="1">
    <source>
        <dbReference type="ARBA" id="ARBA00004241"/>
    </source>
</evidence>
<dbReference type="SUPFAM" id="SSF54523">
    <property type="entry name" value="Pili subunits"/>
    <property type="match status" value="1"/>
</dbReference>
<dbReference type="EMBL" id="AODF01000015">
    <property type="protein sequence ID" value="EUJ31768.1"/>
    <property type="molecule type" value="Genomic_DNA"/>
</dbReference>
<evidence type="ECO:0000313" key="5">
    <source>
        <dbReference type="Proteomes" id="UP000019249"/>
    </source>
</evidence>
<dbReference type="Pfam" id="PF07963">
    <property type="entry name" value="N_methyl"/>
    <property type="match status" value="1"/>
</dbReference>
<reference evidence="4 5" key="1">
    <citation type="journal article" date="2014" name="Int. J. Syst. Evol. Microbiol.">
        <title>Listeria floridensis sp. nov., Listeria aquatica sp. nov., Listeria cornellensis sp. nov., Listeria riparia sp. nov. and Listeria grandensis sp. nov., from agricultural and natural environments.</title>
        <authorList>
            <person name="den Bakker H.C."/>
            <person name="Warchocki S."/>
            <person name="Wright E.M."/>
            <person name="Allred A.F."/>
            <person name="Ahlstrom C."/>
            <person name="Manuel C.S."/>
            <person name="Stasiewicz M.J."/>
            <person name="Burrell A."/>
            <person name="Roof S."/>
            <person name="Strawn L."/>
            <person name="Fortes E.D."/>
            <person name="Nightingale K.K."/>
            <person name="Kephart D."/>
            <person name="Wiedmann M."/>
        </authorList>
    </citation>
    <scope>NUCLEOTIDE SEQUENCE [LARGE SCALE GENOMIC DNA]</scope>
    <source>
        <strain evidence="4 5">FSL S10-1187</strain>
    </source>
</reference>
<keyword evidence="3" id="KW-0812">Transmembrane</keyword>
<dbReference type="NCBIfam" id="TIGR02532">
    <property type="entry name" value="IV_pilin_GFxxxE"/>
    <property type="match status" value="1"/>
</dbReference>
<evidence type="ECO:0000256" key="3">
    <source>
        <dbReference type="SAM" id="Phobius"/>
    </source>
</evidence>
<gene>
    <name evidence="4" type="ORF">MFLO_08152</name>
</gene>
<keyword evidence="3" id="KW-1133">Transmembrane helix</keyword>
<accession>A0ABP3AXV0</accession>
<keyword evidence="3" id="KW-0472">Membrane</keyword>